<dbReference type="SUPFAM" id="SSF56601">
    <property type="entry name" value="beta-lactamase/transpeptidase-like"/>
    <property type="match status" value="1"/>
</dbReference>
<evidence type="ECO:0000259" key="1">
    <source>
        <dbReference type="Pfam" id="PF00905"/>
    </source>
</evidence>
<dbReference type="GO" id="GO:0008658">
    <property type="term" value="F:penicillin binding"/>
    <property type="evidence" value="ECO:0007669"/>
    <property type="project" value="InterPro"/>
</dbReference>
<keyword evidence="4" id="KW-1185">Reference proteome</keyword>
<dbReference type="RefSeq" id="WP_126416482.1">
    <property type="nucleotide sequence ID" value="NZ_LR134476.1"/>
</dbReference>
<dbReference type="InterPro" id="IPR012338">
    <property type="entry name" value="Beta-lactam/transpept-like"/>
</dbReference>
<dbReference type="PANTHER" id="PTHR30627:SF24">
    <property type="entry name" value="PENICILLIN-BINDING PROTEIN 4B"/>
    <property type="match status" value="1"/>
</dbReference>
<dbReference type="AlphaFoldDB" id="A0A3S4UZ46"/>
<feature type="domain" description="Penicillin binding protein A dimerisation" evidence="2">
    <location>
        <begin position="52"/>
        <end position="135"/>
    </location>
</feature>
<evidence type="ECO:0000313" key="3">
    <source>
        <dbReference type="EMBL" id="VEI13364.1"/>
    </source>
</evidence>
<dbReference type="InterPro" id="IPR054120">
    <property type="entry name" value="PBPA_dimer"/>
</dbReference>
<dbReference type="Pfam" id="PF21922">
    <property type="entry name" value="PBP_dimer_2"/>
    <property type="match status" value="1"/>
</dbReference>
<dbReference type="GO" id="GO:0071555">
    <property type="term" value="P:cell wall organization"/>
    <property type="evidence" value="ECO:0007669"/>
    <property type="project" value="TreeGrafter"/>
</dbReference>
<dbReference type="OrthoDB" id="9766847at2"/>
<dbReference type="InterPro" id="IPR050515">
    <property type="entry name" value="Beta-lactam/transpept"/>
</dbReference>
<dbReference type="PANTHER" id="PTHR30627">
    <property type="entry name" value="PEPTIDOGLYCAN D,D-TRANSPEPTIDASE"/>
    <property type="match status" value="1"/>
</dbReference>
<dbReference type="Gene3D" id="3.40.710.10">
    <property type="entry name" value="DD-peptidase/beta-lactamase superfamily"/>
    <property type="match status" value="1"/>
</dbReference>
<dbReference type="Pfam" id="PF00905">
    <property type="entry name" value="Transpeptidase"/>
    <property type="match status" value="1"/>
</dbReference>
<proteinExistence type="predicted"/>
<dbReference type="GO" id="GO:0005886">
    <property type="term" value="C:plasma membrane"/>
    <property type="evidence" value="ECO:0007669"/>
    <property type="project" value="TreeGrafter"/>
</dbReference>
<dbReference type="InterPro" id="IPR001460">
    <property type="entry name" value="PCN-bd_Tpept"/>
</dbReference>
<gene>
    <name evidence="3" type="primary">pbpA</name>
    <name evidence="3" type="ORF">NCTC13354_01078</name>
</gene>
<dbReference type="Proteomes" id="UP000269542">
    <property type="component" value="Chromosome"/>
</dbReference>
<name>A0A3S4UZ46_9ACTO</name>
<dbReference type="Gene3D" id="3.90.1310.10">
    <property type="entry name" value="Penicillin-binding protein 2a (Domain 2)"/>
    <property type="match status" value="1"/>
</dbReference>
<dbReference type="EMBL" id="LR134476">
    <property type="protein sequence ID" value="VEI13364.1"/>
    <property type="molecule type" value="Genomic_DNA"/>
</dbReference>
<accession>A0A3S4UZ46</accession>
<protein>
    <submittedName>
        <fullName evidence="3">Penicillin-binding protein A</fullName>
    </submittedName>
</protein>
<sequence length="479" mass="50492">MNPPLRKLTAVVMIMFVTVMIAATSISFFRADSLNADARNARTLYKQYGVDRGPIIVAGEKITDSVETASPYNYQRSYLQPELYAHLTGYFSVSHNAMTGLERAENPILGGSATELAPQRLGEMLTGADPEGGAVALTIDPAAQQAAWDALGERRGAVVAIEPQTGKILAMVSKPSFDPNLIASHDSDTANDAWESYNSAESKPLLNRAIGDDLYAPGSVFKIITTAAMIENGANADEPVEAPHSYSPPGTTHEIFNPGRLHCGDGSGSVPLRTAFVESCNTAFAIGGLELGAEKMTEMAEAFGFHQELEIPLTVRPSRFPEPQDQAELAGASFGQYNVVTSPLQMAMVAAAIANDGKLMTPYLVHQRLTADLGVISTTSPSTFSTPISKDTAEQLESMMIDVVNKGTGAYAASSHVQVAGKTGSAEIAAGVEPHAWFAGYDASDKPRVAVGVFVENGGDGGQQAGPIARAVIEAVVAK</sequence>
<evidence type="ECO:0000259" key="2">
    <source>
        <dbReference type="Pfam" id="PF21922"/>
    </source>
</evidence>
<dbReference type="KEGG" id="tbw:NCTC13354_01078"/>
<organism evidence="3 4">
    <name type="scientific">Trueperella bialowiezensis</name>
    <dbReference type="NCBI Taxonomy" id="312285"/>
    <lineage>
        <taxon>Bacteria</taxon>
        <taxon>Bacillati</taxon>
        <taxon>Actinomycetota</taxon>
        <taxon>Actinomycetes</taxon>
        <taxon>Actinomycetales</taxon>
        <taxon>Actinomycetaceae</taxon>
        <taxon>Trueperella</taxon>
    </lineage>
</organism>
<evidence type="ECO:0000313" key="4">
    <source>
        <dbReference type="Proteomes" id="UP000269542"/>
    </source>
</evidence>
<dbReference type="GO" id="GO:0071972">
    <property type="term" value="F:peptidoglycan L,D-transpeptidase activity"/>
    <property type="evidence" value="ECO:0007669"/>
    <property type="project" value="TreeGrafter"/>
</dbReference>
<feature type="domain" description="Penicillin-binding protein transpeptidase" evidence="1">
    <location>
        <begin position="156"/>
        <end position="474"/>
    </location>
</feature>
<reference evidence="3 4" key="1">
    <citation type="submission" date="2018-12" db="EMBL/GenBank/DDBJ databases">
        <authorList>
            <consortium name="Pathogen Informatics"/>
        </authorList>
    </citation>
    <scope>NUCLEOTIDE SEQUENCE [LARGE SCALE GENOMIC DNA]</scope>
    <source>
        <strain evidence="3 4">NCTC13354</strain>
    </source>
</reference>